<dbReference type="InterPro" id="IPR036291">
    <property type="entry name" value="NAD(P)-bd_dom_sf"/>
</dbReference>
<organism evidence="6 7">
    <name type="scientific">Asticcacaulis benevestitus DSM 16100 = ATCC BAA-896</name>
    <dbReference type="NCBI Taxonomy" id="1121022"/>
    <lineage>
        <taxon>Bacteria</taxon>
        <taxon>Pseudomonadati</taxon>
        <taxon>Pseudomonadota</taxon>
        <taxon>Alphaproteobacteria</taxon>
        <taxon>Caulobacterales</taxon>
        <taxon>Caulobacteraceae</taxon>
        <taxon>Asticcacaulis</taxon>
    </lineage>
</organism>
<sequence length="241" mass="25228">MGRLTGKTALITAAGQGMGRAAAEAFLREGATVIATDIDAALLQTLDGAVCRGLDVTDPVAVRALVAEFPNVDVLFNCAGYVHAGGILDCDELAWARSLDLNVTSMYRLIREVLPHMLAGGGGSIVNMASVAAFKGVPQRLAYCTTKAAVVGLTKSVAADFVRQNIRCNAICPGTIETPSLQQRMRDTGDYAAGRAQFLARQPSGRLGTPEEVAALAVYLASDESSFTTGQAHIIDGGWLN</sequence>
<dbReference type="GO" id="GO:0047838">
    <property type="term" value="F:D-xylose 1-dehydrogenase (NAD+) activity"/>
    <property type="evidence" value="ECO:0007669"/>
    <property type="project" value="UniProtKB-EC"/>
</dbReference>
<dbReference type="Proteomes" id="UP000017837">
    <property type="component" value="Unassembled WGS sequence"/>
</dbReference>
<reference evidence="6 7" key="1">
    <citation type="journal article" date="2014" name="Nature">
        <title>Sequential evolution of bacterial morphology by co-option of a developmental regulator.</title>
        <authorList>
            <person name="Jiang C."/>
            <person name="Brown P.J."/>
            <person name="Ducret A."/>
            <person name="Brun Y.V."/>
        </authorList>
    </citation>
    <scope>NUCLEOTIDE SEQUENCE [LARGE SCALE GENOMIC DNA]</scope>
    <source>
        <strain evidence="6 7">DSM 16100</strain>
    </source>
</reference>
<keyword evidence="7" id="KW-1185">Reference proteome</keyword>
<dbReference type="PRINTS" id="PR00080">
    <property type="entry name" value="SDRFAMILY"/>
</dbReference>
<dbReference type="PANTHER" id="PTHR43477">
    <property type="entry name" value="DIHYDROANTICAPSIN 7-DEHYDROGENASE"/>
    <property type="match status" value="1"/>
</dbReference>
<dbReference type="AlphaFoldDB" id="V4Q1U5"/>
<evidence type="ECO:0000256" key="5">
    <source>
        <dbReference type="ARBA" id="ARBA00069939"/>
    </source>
</evidence>
<evidence type="ECO:0000256" key="2">
    <source>
        <dbReference type="ARBA" id="ARBA00023002"/>
    </source>
</evidence>
<proteinExistence type="inferred from homology"/>
<dbReference type="SUPFAM" id="SSF51735">
    <property type="entry name" value="NAD(P)-binding Rossmann-fold domains"/>
    <property type="match status" value="1"/>
</dbReference>
<dbReference type="eggNOG" id="COG1028">
    <property type="taxonomic scope" value="Bacteria"/>
</dbReference>
<dbReference type="RefSeq" id="WP_018082307.1">
    <property type="nucleotide sequence ID" value="NZ_AQWM01000012.1"/>
</dbReference>
<dbReference type="OrthoDB" id="7170719at2"/>
<keyword evidence="2" id="KW-0560">Oxidoreductase</keyword>
<keyword evidence="3" id="KW-0520">NAD</keyword>
<comment type="similarity">
    <text evidence="1">Belongs to the short-chain dehydrogenases/reductases (SDR) family.</text>
</comment>
<protein>
    <recommendedName>
        <fullName evidence="5">D-xylose 1-dehydrogenase</fullName>
        <ecNumber evidence="4">1.1.1.175</ecNumber>
    </recommendedName>
</protein>
<dbReference type="PROSITE" id="PS00061">
    <property type="entry name" value="ADH_SHORT"/>
    <property type="match status" value="1"/>
</dbReference>
<dbReference type="Pfam" id="PF13561">
    <property type="entry name" value="adh_short_C2"/>
    <property type="match status" value="1"/>
</dbReference>
<evidence type="ECO:0000313" key="7">
    <source>
        <dbReference type="Proteomes" id="UP000017837"/>
    </source>
</evidence>
<dbReference type="EC" id="1.1.1.175" evidence="4"/>
<dbReference type="InterPro" id="IPR051122">
    <property type="entry name" value="SDR_DHRS6-like"/>
</dbReference>
<comment type="caution">
    <text evidence="6">The sequence shown here is derived from an EMBL/GenBank/DDBJ whole genome shotgun (WGS) entry which is preliminary data.</text>
</comment>
<dbReference type="PATRIC" id="fig|1121022.4.peg.1871"/>
<gene>
    <name evidence="6" type="ORF">ABENE_09285</name>
</gene>
<dbReference type="InterPro" id="IPR002347">
    <property type="entry name" value="SDR_fam"/>
</dbReference>
<evidence type="ECO:0000313" key="6">
    <source>
        <dbReference type="EMBL" id="ESQ91815.1"/>
    </source>
</evidence>
<dbReference type="PANTHER" id="PTHR43477:SF4">
    <property type="entry name" value="DEHYDROGENASE_REDUCTASE SDR FAMILY MEMBER 6"/>
    <property type="match status" value="1"/>
</dbReference>
<dbReference type="PRINTS" id="PR00081">
    <property type="entry name" value="GDHRDH"/>
</dbReference>
<evidence type="ECO:0000256" key="3">
    <source>
        <dbReference type="ARBA" id="ARBA00023027"/>
    </source>
</evidence>
<dbReference type="STRING" id="1121022.GCA_000376105_02642"/>
<dbReference type="EMBL" id="AWGB01000015">
    <property type="protein sequence ID" value="ESQ91815.1"/>
    <property type="molecule type" value="Genomic_DNA"/>
</dbReference>
<name>V4Q1U5_9CAUL</name>
<accession>V4Q1U5</accession>
<evidence type="ECO:0000256" key="1">
    <source>
        <dbReference type="ARBA" id="ARBA00006484"/>
    </source>
</evidence>
<dbReference type="InterPro" id="IPR020904">
    <property type="entry name" value="Sc_DH/Rdtase_CS"/>
</dbReference>
<dbReference type="FunFam" id="3.40.50.720:FF:000084">
    <property type="entry name" value="Short-chain dehydrogenase reductase"/>
    <property type="match status" value="1"/>
</dbReference>
<evidence type="ECO:0000256" key="4">
    <source>
        <dbReference type="ARBA" id="ARBA00066641"/>
    </source>
</evidence>
<dbReference type="Gene3D" id="3.40.50.720">
    <property type="entry name" value="NAD(P)-binding Rossmann-like Domain"/>
    <property type="match status" value="1"/>
</dbReference>